<evidence type="ECO:0000313" key="14">
    <source>
        <dbReference type="Proteomes" id="UP000199527"/>
    </source>
</evidence>
<dbReference type="CDD" id="cd11386">
    <property type="entry name" value="MCP_signal"/>
    <property type="match status" value="1"/>
</dbReference>
<evidence type="ECO:0000256" key="10">
    <source>
        <dbReference type="SAM" id="Phobius"/>
    </source>
</evidence>
<evidence type="ECO:0000256" key="6">
    <source>
        <dbReference type="ARBA" id="ARBA00023224"/>
    </source>
</evidence>
<dbReference type="RefSeq" id="WP_090360515.1">
    <property type="nucleotide sequence ID" value="NZ_FNEM01000001.1"/>
</dbReference>
<dbReference type="Proteomes" id="UP000199527">
    <property type="component" value="Unassembled WGS sequence"/>
</dbReference>
<dbReference type="GO" id="GO:0007165">
    <property type="term" value="P:signal transduction"/>
    <property type="evidence" value="ECO:0007669"/>
    <property type="project" value="UniProtKB-KW"/>
</dbReference>
<dbReference type="CDD" id="cd06225">
    <property type="entry name" value="HAMP"/>
    <property type="match status" value="1"/>
</dbReference>
<dbReference type="SMART" id="SM01049">
    <property type="entry name" value="Cache_2"/>
    <property type="match status" value="1"/>
</dbReference>
<dbReference type="InterPro" id="IPR004089">
    <property type="entry name" value="MCPsignal_dom"/>
</dbReference>
<keyword evidence="6 8" id="KW-0807">Transducer</keyword>
<evidence type="ECO:0000313" key="13">
    <source>
        <dbReference type="EMBL" id="SDI36706.1"/>
    </source>
</evidence>
<protein>
    <submittedName>
        <fullName evidence="13">Methyl-accepting chemotaxis sensory transducer with Cache sensor</fullName>
    </submittedName>
</protein>
<dbReference type="AlphaFoldDB" id="A0A1G8JZQ9"/>
<evidence type="ECO:0000256" key="2">
    <source>
        <dbReference type="ARBA" id="ARBA00022475"/>
    </source>
</evidence>
<evidence type="ECO:0000256" key="8">
    <source>
        <dbReference type="PROSITE-ProRule" id="PRU00284"/>
    </source>
</evidence>
<dbReference type="GO" id="GO:0006935">
    <property type="term" value="P:chemotaxis"/>
    <property type="evidence" value="ECO:0007669"/>
    <property type="project" value="UniProtKB-ARBA"/>
</dbReference>
<feature type="compositionally biased region" description="Low complexity" evidence="9">
    <location>
        <begin position="321"/>
        <end position="335"/>
    </location>
</feature>
<evidence type="ECO:0000259" key="11">
    <source>
        <dbReference type="PROSITE" id="PS50111"/>
    </source>
</evidence>
<sequence>MLLLKRISLGKKLWLLVILSIIATLWLLIFSADLLKQRINEARDEALINQVEQASSLLSHYQTLVPDLGESAAKQQALDALSALRFEGDNYFWVLDRQGTLLAHNRRPDQLGQVMTAVTDANGQRYWQAMLDRTANGGRGFLTYALTQKDQSVRDKTSYVIADDRWHWVVGAGVEHANTQALFWDLIVRLVWVSLIATAITQLVSHFIRRDISQAIGDLEKACDAMADGDLSGRDDQLLDRRDELGHLAQALTKMRRSLVQVLAEVKRNADDAQQQSQALSESAQASQHTVEEQQAQLQQVATAVNEMSHTIGDVAHNAEQTASSTDSASQSSVDGQQRMEQAEQQINRLADSVSTSADRISELHQGVQAISEITEVINGISEQTNLLALNAAIEAARAGEQGRGFAVVADEVRQLAARTRESTSQVQSTIESLQRGAVTSVEAMQGCATMATESAETSQQMAETLKGMVTQIRDANERAGQIATAAEQQSSVSEEINQNLIRANDAGVEVKTQAEQVAEQSQVLLSHASDLQVQLQRFNFSAG</sequence>
<feature type="domain" description="Methyl-accepting transducer" evidence="11">
    <location>
        <begin position="269"/>
        <end position="505"/>
    </location>
</feature>
<dbReference type="InterPro" id="IPR003660">
    <property type="entry name" value="HAMP_dom"/>
</dbReference>
<dbReference type="PROSITE" id="PS50885">
    <property type="entry name" value="HAMP"/>
    <property type="match status" value="1"/>
</dbReference>
<dbReference type="Pfam" id="PF00015">
    <property type="entry name" value="MCPsignal"/>
    <property type="match status" value="1"/>
</dbReference>
<keyword evidence="4 10" id="KW-1133">Transmembrane helix</keyword>
<feature type="transmembrane region" description="Helical" evidence="10">
    <location>
        <begin position="12"/>
        <end position="32"/>
    </location>
</feature>
<dbReference type="Pfam" id="PF00672">
    <property type="entry name" value="HAMP"/>
    <property type="match status" value="1"/>
</dbReference>
<dbReference type="PANTHER" id="PTHR32089">
    <property type="entry name" value="METHYL-ACCEPTING CHEMOTAXIS PROTEIN MCPB"/>
    <property type="match status" value="1"/>
</dbReference>
<dbReference type="PROSITE" id="PS50111">
    <property type="entry name" value="CHEMOTAXIS_TRANSDUC_2"/>
    <property type="match status" value="1"/>
</dbReference>
<keyword evidence="3 10" id="KW-0812">Transmembrane</keyword>
<accession>A0A1G8JZQ9</accession>
<evidence type="ECO:0000256" key="4">
    <source>
        <dbReference type="ARBA" id="ARBA00022989"/>
    </source>
</evidence>
<dbReference type="SMART" id="SM00304">
    <property type="entry name" value="HAMP"/>
    <property type="match status" value="1"/>
</dbReference>
<evidence type="ECO:0000256" key="3">
    <source>
        <dbReference type="ARBA" id="ARBA00022692"/>
    </source>
</evidence>
<dbReference type="InterPro" id="IPR033480">
    <property type="entry name" value="sCache_2"/>
</dbReference>
<proteinExistence type="inferred from homology"/>
<keyword evidence="14" id="KW-1185">Reference proteome</keyword>
<evidence type="ECO:0000256" key="5">
    <source>
        <dbReference type="ARBA" id="ARBA00023136"/>
    </source>
</evidence>
<evidence type="ECO:0000256" key="1">
    <source>
        <dbReference type="ARBA" id="ARBA00004651"/>
    </source>
</evidence>
<feature type="region of interest" description="Disordered" evidence="9">
    <location>
        <begin position="273"/>
        <end position="302"/>
    </location>
</feature>
<dbReference type="Pfam" id="PF17200">
    <property type="entry name" value="sCache_2"/>
    <property type="match status" value="1"/>
</dbReference>
<dbReference type="PANTHER" id="PTHR32089:SF120">
    <property type="entry name" value="METHYL-ACCEPTING CHEMOTAXIS PROTEIN TLPQ"/>
    <property type="match status" value="1"/>
</dbReference>
<evidence type="ECO:0000256" key="9">
    <source>
        <dbReference type="SAM" id="MobiDB-lite"/>
    </source>
</evidence>
<feature type="domain" description="HAMP" evidence="12">
    <location>
        <begin position="210"/>
        <end position="264"/>
    </location>
</feature>
<comment type="subcellular location">
    <subcellularLocation>
        <location evidence="1">Cell membrane</location>
        <topology evidence="1">Multi-pass membrane protein</topology>
    </subcellularLocation>
</comment>
<feature type="region of interest" description="Disordered" evidence="9">
    <location>
        <begin position="319"/>
        <end position="343"/>
    </location>
</feature>
<name>A0A1G8JZQ9_9GAMM</name>
<dbReference type="Gene3D" id="3.30.450.20">
    <property type="entry name" value="PAS domain"/>
    <property type="match status" value="1"/>
</dbReference>
<gene>
    <name evidence="13" type="ORF">SAMN04488540_101208</name>
</gene>
<keyword evidence="2" id="KW-1003">Cell membrane</keyword>
<keyword evidence="5 10" id="KW-0472">Membrane</keyword>
<dbReference type="Gene3D" id="1.10.287.950">
    <property type="entry name" value="Methyl-accepting chemotaxis protein"/>
    <property type="match status" value="1"/>
</dbReference>
<dbReference type="SMART" id="SM00283">
    <property type="entry name" value="MA"/>
    <property type="match status" value="1"/>
</dbReference>
<evidence type="ECO:0000259" key="12">
    <source>
        <dbReference type="PROSITE" id="PS50885"/>
    </source>
</evidence>
<organism evidence="13 14">
    <name type="scientific">Ferrimonas sediminum</name>
    <dbReference type="NCBI Taxonomy" id="718193"/>
    <lineage>
        <taxon>Bacteria</taxon>
        <taxon>Pseudomonadati</taxon>
        <taxon>Pseudomonadota</taxon>
        <taxon>Gammaproteobacteria</taxon>
        <taxon>Alteromonadales</taxon>
        <taxon>Ferrimonadaceae</taxon>
        <taxon>Ferrimonas</taxon>
    </lineage>
</organism>
<dbReference type="SUPFAM" id="SSF58104">
    <property type="entry name" value="Methyl-accepting chemotaxis protein (MCP) signaling domain"/>
    <property type="match status" value="1"/>
</dbReference>
<dbReference type="EMBL" id="FNEM01000001">
    <property type="protein sequence ID" value="SDI36706.1"/>
    <property type="molecule type" value="Genomic_DNA"/>
</dbReference>
<dbReference type="GO" id="GO:0005886">
    <property type="term" value="C:plasma membrane"/>
    <property type="evidence" value="ECO:0007669"/>
    <property type="project" value="UniProtKB-SubCell"/>
</dbReference>
<comment type="similarity">
    <text evidence="7">Belongs to the methyl-accepting chemotaxis (MCP) protein family.</text>
</comment>
<dbReference type="FunFam" id="1.10.287.950:FF:000001">
    <property type="entry name" value="Methyl-accepting chemotaxis sensory transducer"/>
    <property type="match status" value="1"/>
</dbReference>
<dbReference type="OrthoDB" id="2489132at2"/>
<dbReference type="CDD" id="cd18774">
    <property type="entry name" value="PDC2_HK_sensor"/>
    <property type="match status" value="1"/>
</dbReference>
<reference evidence="14" key="1">
    <citation type="submission" date="2016-10" db="EMBL/GenBank/DDBJ databases">
        <authorList>
            <person name="Varghese N."/>
            <person name="Submissions S."/>
        </authorList>
    </citation>
    <scope>NUCLEOTIDE SEQUENCE [LARGE SCALE GENOMIC DNA]</scope>
    <source>
        <strain evidence="14">DSM 23317</strain>
    </source>
</reference>
<evidence type="ECO:0000256" key="7">
    <source>
        <dbReference type="ARBA" id="ARBA00029447"/>
    </source>
</evidence>